<evidence type="ECO:0000313" key="2">
    <source>
        <dbReference type="EMBL" id="KAF7490778.1"/>
    </source>
</evidence>
<keyword evidence="4" id="KW-1185">Reference proteome</keyword>
<dbReference type="OrthoDB" id="6515954at2759"/>
<evidence type="ECO:0000256" key="1">
    <source>
        <dbReference type="SAM" id="Phobius"/>
    </source>
</evidence>
<dbReference type="AlphaFoldDB" id="A0A834RBB5"/>
<keyword evidence="1" id="KW-1133">Transmembrane helix</keyword>
<protein>
    <submittedName>
        <fullName evidence="2 3">Uncharacterized protein</fullName>
    </submittedName>
</protein>
<reference evidence="3" key="3">
    <citation type="submission" date="2022-06" db="UniProtKB">
        <authorList>
            <consortium name="EnsemblMetazoa"/>
        </authorList>
    </citation>
    <scope>IDENTIFICATION</scope>
</reference>
<dbReference type="Proteomes" id="UP000070412">
    <property type="component" value="Unassembled WGS sequence"/>
</dbReference>
<keyword evidence="1" id="KW-0472">Membrane</keyword>
<keyword evidence="1" id="KW-0812">Transmembrane</keyword>
<dbReference type="EnsemblMetazoa" id="SSS_2324s_mrna">
    <property type="protein sequence ID" value="KAF7490778.1"/>
    <property type="gene ID" value="SSS_2324"/>
</dbReference>
<feature type="transmembrane region" description="Helical" evidence="1">
    <location>
        <begin position="84"/>
        <end position="102"/>
    </location>
</feature>
<proteinExistence type="predicted"/>
<evidence type="ECO:0000313" key="4">
    <source>
        <dbReference type="Proteomes" id="UP000070412"/>
    </source>
</evidence>
<evidence type="ECO:0000313" key="3">
    <source>
        <dbReference type="EnsemblMetazoa" id="KAF7490778.1"/>
    </source>
</evidence>
<dbReference type="EMBL" id="WVUK01000062">
    <property type="protein sequence ID" value="KAF7490778.1"/>
    <property type="molecule type" value="Genomic_DNA"/>
</dbReference>
<name>A0A834RBB5_SARSC</name>
<sequence length="607" mass="71113">MFNLISNISEQIKTFQNNHNHRSQSLMMMMIVKEMFTRILDSSSTILINEDRELLRNIFDCYDQFDKLDTIEISFFHRLLSMRFISLKLSFLVVLFCLLLKAIVDHHLFLIIVYILIIIFAVIVSKTSSSSTVWTDQFQNLIDEINREKKISKRLKELLDDCCNPFSMENSKYLRLKKNFQEIASSCLLDFRNTSLSIKKEFPFKIEIDENLICSLPDDVYQSYINDDLNMKAINSLRQFVRLQISEFCKLTILMFLSDYRKECAQIDVFTIESFLRKTFRNLVENSILRQHQMEEIIKFHKSFYYQSNDNEPRSNFQPLESDNFWLAYRNLRKVVFALASVIDNCDDDFEKDYNRKNSDIESKLELLQDHLTSAQDCLVNLLKTYRHQQNAKKRDVNIENVINTSSCNDQSEILKKNVKSIEFENEPIVDQVFEAFVETNECDSNESCDSINDGIEIYLKTTRDAENNVFWELKTALKNKAIEHKIREAKALGLSYDREKIEKEYDSSIQTSRSSKMEIEMTDQKIIDSKYALNDSEKENQSKSLDFNFQLALKAHPMNGVFNLSEETFGDLDDDTDNESNLNLNQINETLTLAGKNEELFTANAL</sequence>
<organism evidence="2">
    <name type="scientific">Sarcoptes scabiei</name>
    <name type="common">Itch mite</name>
    <name type="synonym">Acarus scabiei</name>
    <dbReference type="NCBI Taxonomy" id="52283"/>
    <lineage>
        <taxon>Eukaryota</taxon>
        <taxon>Metazoa</taxon>
        <taxon>Ecdysozoa</taxon>
        <taxon>Arthropoda</taxon>
        <taxon>Chelicerata</taxon>
        <taxon>Arachnida</taxon>
        <taxon>Acari</taxon>
        <taxon>Acariformes</taxon>
        <taxon>Sarcoptiformes</taxon>
        <taxon>Astigmata</taxon>
        <taxon>Psoroptidia</taxon>
        <taxon>Sarcoptoidea</taxon>
        <taxon>Sarcoptidae</taxon>
        <taxon>Sarcoptinae</taxon>
        <taxon>Sarcoptes</taxon>
    </lineage>
</organism>
<feature type="transmembrane region" description="Helical" evidence="1">
    <location>
        <begin position="108"/>
        <end position="125"/>
    </location>
</feature>
<accession>A0A834RBB5</accession>
<gene>
    <name evidence="2" type="ORF">SSS_2324</name>
</gene>
<reference evidence="2" key="2">
    <citation type="submission" date="2020-01" db="EMBL/GenBank/DDBJ databases">
        <authorList>
            <person name="Korhonen P.K.K."/>
            <person name="Guangxu M.G."/>
            <person name="Wang T.W."/>
            <person name="Stroehlein A.J.S."/>
            <person name="Young N.D."/>
            <person name="Ang C.-S.A."/>
            <person name="Fernando D.W.F."/>
            <person name="Lu H.L."/>
            <person name="Taylor S.T."/>
            <person name="Ehtesham M.E.M."/>
            <person name="Najaraj S.H.N."/>
            <person name="Harsha G.H.G."/>
            <person name="Madugundu A.M."/>
            <person name="Renuse S.R."/>
            <person name="Holt D.H."/>
            <person name="Pandey A.P."/>
            <person name="Papenfuss A.P."/>
            <person name="Gasser R.B.G."/>
            <person name="Fischer K.F."/>
        </authorList>
    </citation>
    <scope>NUCLEOTIDE SEQUENCE</scope>
    <source>
        <strain evidence="2">SSS_KF_BRIS2020</strain>
    </source>
</reference>
<reference evidence="4" key="1">
    <citation type="journal article" date="2020" name="PLoS Negl. Trop. Dis.">
        <title>High-quality nuclear genome for Sarcoptes scabiei-A critical resource for a neglected parasite.</title>
        <authorList>
            <person name="Korhonen P.K."/>
            <person name="Gasser R.B."/>
            <person name="Ma G."/>
            <person name="Wang T."/>
            <person name="Stroehlein A.J."/>
            <person name="Young N.D."/>
            <person name="Ang C.S."/>
            <person name="Fernando D.D."/>
            <person name="Lu H.C."/>
            <person name="Taylor S."/>
            <person name="Reynolds S.L."/>
            <person name="Mofiz E."/>
            <person name="Najaraj S.H."/>
            <person name="Gowda H."/>
            <person name="Madugundu A."/>
            <person name="Renuse S."/>
            <person name="Holt D."/>
            <person name="Pandey A."/>
            <person name="Papenfuss A.T."/>
            <person name="Fischer K."/>
        </authorList>
    </citation>
    <scope>NUCLEOTIDE SEQUENCE [LARGE SCALE GENOMIC DNA]</scope>
</reference>